<evidence type="ECO:0000313" key="3">
    <source>
        <dbReference type="EMBL" id="KAF7634291.1"/>
    </source>
</evidence>
<organism evidence="3 4">
    <name type="scientific">Meloidogyne graminicola</name>
    <dbReference type="NCBI Taxonomy" id="189291"/>
    <lineage>
        <taxon>Eukaryota</taxon>
        <taxon>Metazoa</taxon>
        <taxon>Ecdysozoa</taxon>
        <taxon>Nematoda</taxon>
        <taxon>Chromadorea</taxon>
        <taxon>Rhabditida</taxon>
        <taxon>Tylenchina</taxon>
        <taxon>Tylenchomorpha</taxon>
        <taxon>Tylenchoidea</taxon>
        <taxon>Meloidogynidae</taxon>
        <taxon>Meloidogyninae</taxon>
        <taxon>Meloidogyne</taxon>
    </lineage>
</organism>
<feature type="region of interest" description="Disordered" evidence="1">
    <location>
        <begin position="30"/>
        <end position="82"/>
    </location>
</feature>
<feature type="transmembrane region" description="Helical" evidence="2">
    <location>
        <begin position="6"/>
        <end position="23"/>
    </location>
</feature>
<protein>
    <submittedName>
        <fullName evidence="3">Uncharacterized protein</fullName>
    </submittedName>
</protein>
<evidence type="ECO:0000256" key="2">
    <source>
        <dbReference type="SAM" id="Phobius"/>
    </source>
</evidence>
<feature type="compositionally biased region" description="Polar residues" evidence="1">
    <location>
        <begin position="34"/>
        <end position="66"/>
    </location>
</feature>
<dbReference type="AlphaFoldDB" id="A0A8S9ZLV4"/>
<keyword evidence="4" id="KW-1185">Reference proteome</keyword>
<evidence type="ECO:0000313" key="4">
    <source>
        <dbReference type="Proteomes" id="UP000605970"/>
    </source>
</evidence>
<dbReference type="EMBL" id="JABEBT010000060">
    <property type="protein sequence ID" value="KAF7634291.1"/>
    <property type="molecule type" value="Genomic_DNA"/>
</dbReference>
<keyword evidence="2" id="KW-0812">Transmembrane</keyword>
<proteinExistence type="predicted"/>
<name>A0A8S9ZLV4_9BILA</name>
<evidence type="ECO:0000256" key="1">
    <source>
        <dbReference type="SAM" id="MobiDB-lite"/>
    </source>
</evidence>
<accession>A0A8S9ZLV4</accession>
<dbReference type="Proteomes" id="UP000605970">
    <property type="component" value="Unassembled WGS sequence"/>
</dbReference>
<reference evidence="3" key="1">
    <citation type="journal article" date="2020" name="Ecol. Evol.">
        <title>Genome structure and content of the rice root-knot nematode (Meloidogyne graminicola).</title>
        <authorList>
            <person name="Phan N.T."/>
            <person name="Danchin E.G.J."/>
            <person name="Klopp C."/>
            <person name="Perfus-Barbeoch L."/>
            <person name="Kozlowski D.K."/>
            <person name="Koutsovoulos G.D."/>
            <person name="Lopez-Roques C."/>
            <person name="Bouchez O."/>
            <person name="Zahm M."/>
            <person name="Besnard G."/>
            <person name="Bellafiore S."/>
        </authorList>
    </citation>
    <scope>NUCLEOTIDE SEQUENCE</scope>
    <source>
        <strain evidence="3">VN-18</strain>
    </source>
</reference>
<keyword evidence="2" id="KW-0472">Membrane</keyword>
<sequence>MEWIQIILPFIFCFSVCIIICCGKSTKKQHSKTQENLPASPNKPDPSTSQQSPKGSTSPATQTATNTHRRLGGGPGSTIVPFSKEKMLWSSMMVDKAGDKKK</sequence>
<gene>
    <name evidence="3" type="ORF">Mgra_00006256</name>
</gene>
<keyword evidence="2" id="KW-1133">Transmembrane helix</keyword>
<comment type="caution">
    <text evidence="3">The sequence shown here is derived from an EMBL/GenBank/DDBJ whole genome shotgun (WGS) entry which is preliminary data.</text>
</comment>